<feature type="non-terminal residue" evidence="2">
    <location>
        <position position="1"/>
    </location>
</feature>
<feature type="region of interest" description="Disordered" evidence="1">
    <location>
        <begin position="1"/>
        <end position="27"/>
    </location>
</feature>
<sequence length="58" mass="6513">LVKRQAENKRKLANNHQAQEQPPKKQGVAIAYTTRSGERKDCAGTLPLCKNCKFHHNG</sequence>
<evidence type="ECO:0008006" key="3">
    <source>
        <dbReference type="Google" id="ProtNLM"/>
    </source>
</evidence>
<evidence type="ECO:0000313" key="2">
    <source>
        <dbReference type="EMBL" id="GEU49999.1"/>
    </source>
</evidence>
<name>A0A6L2KM06_TANCI</name>
<organism evidence="2">
    <name type="scientific">Tanacetum cinerariifolium</name>
    <name type="common">Dalmatian daisy</name>
    <name type="synonym">Chrysanthemum cinerariifolium</name>
    <dbReference type="NCBI Taxonomy" id="118510"/>
    <lineage>
        <taxon>Eukaryota</taxon>
        <taxon>Viridiplantae</taxon>
        <taxon>Streptophyta</taxon>
        <taxon>Embryophyta</taxon>
        <taxon>Tracheophyta</taxon>
        <taxon>Spermatophyta</taxon>
        <taxon>Magnoliopsida</taxon>
        <taxon>eudicotyledons</taxon>
        <taxon>Gunneridae</taxon>
        <taxon>Pentapetalae</taxon>
        <taxon>asterids</taxon>
        <taxon>campanulids</taxon>
        <taxon>Asterales</taxon>
        <taxon>Asteraceae</taxon>
        <taxon>Asteroideae</taxon>
        <taxon>Anthemideae</taxon>
        <taxon>Anthemidinae</taxon>
        <taxon>Tanacetum</taxon>
    </lineage>
</organism>
<dbReference type="AlphaFoldDB" id="A0A6L2KM06"/>
<dbReference type="EMBL" id="BKCJ010002649">
    <property type="protein sequence ID" value="GEU49999.1"/>
    <property type="molecule type" value="Genomic_DNA"/>
</dbReference>
<evidence type="ECO:0000256" key="1">
    <source>
        <dbReference type="SAM" id="MobiDB-lite"/>
    </source>
</evidence>
<feature type="compositionally biased region" description="Basic and acidic residues" evidence="1">
    <location>
        <begin position="1"/>
        <end position="10"/>
    </location>
</feature>
<accession>A0A6L2KM06</accession>
<proteinExistence type="predicted"/>
<protein>
    <recommendedName>
        <fullName evidence="3">Reverse transcriptase domain-containing protein</fullName>
    </recommendedName>
</protein>
<reference evidence="2" key="1">
    <citation type="journal article" date="2019" name="Sci. Rep.">
        <title>Draft genome of Tanacetum cinerariifolium, the natural source of mosquito coil.</title>
        <authorList>
            <person name="Yamashiro T."/>
            <person name="Shiraishi A."/>
            <person name="Satake H."/>
            <person name="Nakayama K."/>
        </authorList>
    </citation>
    <scope>NUCLEOTIDE SEQUENCE</scope>
</reference>
<comment type="caution">
    <text evidence="2">The sequence shown here is derived from an EMBL/GenBank/DDBJ whole genome shotgun (WGS) entry which is preliminary data.</text>
</comment>
<gene>
    <name evidence="2" type="ORF">Tci_021977</name>
</gene>